<reference evidence="3" key="1">
    <citation type="submission" date="2019-12" db="UniProtKB">
        <authorList>
            <consortium name="WormBaseParasite"/>
        </authorList>
    </citation>
    <scope>IDENTIFICATION</scope>
</reference>
<evidence type="ECO:0000256" key="1">
    <source>
        <dbReference type="SAM" id="MobiDB-lite"/>
    </source>
</evidence>
<evidence type="ECO:0000313" key="2">
    <source>
        <dbReference type="Proteomes" id="UP000046395"/>
    </source>
</evidence>
<feature type="region of interest" description="Disordered" evidence="1">
    <location>
        <begin position="167"/>
        <end position="217"/>
    </location>
</feature>
<sequence length="217" mass="24059">MTYKLELRGCPKGRTRPTATGQLQGRKTRTSRMIGRKQVSKFMTRFFPRSRAPIWTDTRRVAAANHRTPLGAAKSLPPFRSGENQTGSDRFHSETLRQAGRVAQLGPQSPGGIPLSKVPTGTDACRRNTKSEGTTTPSACQRMINVGCGPMGQNPNVVRPESVRHQRKNPTFHYHRQPRTEAGPKDEGNKRSGCGTRTEQKQTSHIRQQWAAETAAC</sequence>
<name>A0A5S6QC22_TRIMR</name>
<feature type="region of interest" description="Disordered" evidence="1">
    <location>
        <begin position="11"/>
        <end position="30"/>
    </location>
</feature>
<feature type="compositionally biased region" description="Basic residues" evidence="1">
    <location>
        <begin position="167"/>
        <end position="177"/>
    </location>
</feature>
<feature type="region of interest" description="Disordered" evidence="1">
    <location>
        <begin position="102"/>
        <end position="138"/>
    </location>
</feature>
<accession>A0A5S6QC22</accession>
<dbReference type="Proteomes" id="UP000046395">
    <property type="component" value="Unassembled WGS sequence"/>
</dbReference>
<feature type="region of interest" description="Disordered" evidence="1">
    <location>
        <begin position="71"/>
        <end position="90"/>
    </location>
</feature>
<proteinExistence type="predicted"/>
<feature type="compositionally biased region" description="Basic and acidic residues" evidence="1">
    <location>
        <begin position="178"/>
        <end position="190"/>
    </location>
</feature>
<dbReference type="WBParaSite" id="TMUE_1000004886.1">
    <property type="protein sequence ID" value="TMUE_1000004886.1"/>
    <property type="gene ID" value="WBGene00299136"/>
</dbReference>
<dbReference type="AlphaFoldDB" id="A0A5S6QC22"/>
<organism evidence="2 3">
    <name type="scientific">Trichuris muris</name>
    <name type="common">Mouse whipworm</name>
    <dbReference type="NCBI Taxonomy" id="70415"/>
    <lineage>
        <taxon>Eukaryota</taxon>
        <taxon>Metazoa</taxon>
        <taxon>Ecdysozoa</taxon>
        <taxon>Nematoda</taxon>
        <taxon>Enoplea</taxon>
        <taxon>Dorylaimia</taxon>
        <taxon>Trichinellida</taxon>
        <taxon>Trichuridae</taxon>
        <taxon>Trichuris</taxon>
    </lineage>
</organism>
<protein>
    <submittedName>
        <fullName evidence="3">Uncharacterized protein</fullName>
    </submittedName>
</protein>
<feature type="compositionally biased region" description="Polar residues" evidence="1">
    <location>
        <begin position="195"/>
        <end position="207"/>
    </location>
</feature>
<evidence type="ECO:0000313" key="3">
    <source>
        <dbReference type="WBParaSite" id="TMUE_1000004886.1"/>
    </source>
</evidence>
<keyword evidence="2" id="KW-1185">Reference proteome</keyword>